<feature type="region of interest" description="Disordered" evidence="1">
    <location>
        <begin position="55"/>
        <end position="82"/>
    </location>
</feature>
<name>A0A0H3EEH4_BIFBP</name>
<evidence type="ECO:0000256" key="1">
    <source>
        <dbReference type="SAM" id="MobiDB-lite"/>
    </source>
</evidence>
<dbReference type="HOGENOM" id="CLU_186620_0_0_11"/>
<evidence type="ECO:0000313" key="3">
    <source>
        <dbReference type="Proteomes" id="UP000002312"/>
    </source>
</evidence>
<reference evidence="2 3" key="1">
    <citation type="journal article" date="2010" name="Proc. Natl. Acad. Sci. U.S.A.">
        <title>Genome analysis of Bifidobacterium bifidum PRL2010 reveals metabolic pathways for host-derived glycan foraging.</title>
        <authorList>
            <person name="Turroni F."/>
            <person name="Bottacini F."/>
            <person name="Foroni E."/>
            <person name="Mulder I."/>
            <person name="Kim J.H."/>
            <person name="Zomer A."/>
            <person name="Sanchez B."/>
            <person name="Bidossi A."/>
            <person name="Ferrarini A."/>
            <person name="Giubellini V."/>
            <person name="Delledonne M."/>
            <person name="Henrissat B."/>
            <person name="Coutinho P."/>
            <person name="Oggioni M."/>
            <person name="Fitzgerald G.F."/>
            <person name="Mills D."/>
            <person name="Margolles A."/>
            <person name="Kelly D."/>
            <person name="van Sinderen D."/>
            <person name="Ventura M."/>
        </authorList>
    </citation>
    <scope>NUCLEOTIDE SEQUENCE [LARGE SCALE GENOMIC DNA]</scope>
    <source>
        <strain evidence="2 3">PRL2010</strain>
    </source>
</reference>
<gene>
    <name evidence="2" type="ordered locus">BBPR_1719</name>
</gene>
<dbReference type="InterPro" id="IPR036412">
    <property type="entry name" value="HAD-like_sf"/>
</dbReference>
<organism evidence="2 3">
    <name type="scientific">Bifidobacterium bifidum (strain PRL2010)</name>
    <dbReference type="NCBI Taxonomy" id="702459"/>
    <lineage>
        <taxon>Bacteria</taxon>
        <taxon>Bacillati</taxon>
        <taxon>Actinomycetota</taxon>
        <taxon>Actinomycetes</taxon>
        <taxon>Bifidobacteriales</taxon>
        <taxon>Bifidobacteriaceae</taxon>
        <taxon>Bifidobacterium</taxon>
    </lineage>
</organism>
<feature type="compositionally biased region" description="Low complexity" evidence="1">
    <location>
        <begin position="65"/>
        <end position="74"/>
    </location>
</feature>
<protein>
    <submittedName>
        <fullName evidence="2">Hydrolase (HAD superfamily)</fullName>
    </submittedName>
</protein>
<sequence length="82" mass="8827">MAATTIDERRTTMSKIILLDVDGTLVDYDNNLPDSAVRAIRAALNSIWKATTACSPARASRRARSTPSASIPPARARRTSIA</sequence>
<dbReference type="SUPFAM" id="SSF56784">
    <property type="entry name" value="HAD-like"/>
    <property type="match status" value="1"/>
</dbReference>
<dbReference type="AlphaFoldDB" id="A0A0H3EEH4"/>
<keyword evidence="2" id="KW-0378">Hydrolase</keyword>
<dbReference type="EMBL" id="CP001840">
    <property type="protein sequence ID" value="ADP36740.1"/>
    <property type="molecule type" value="Genomic_DNA"/>
</dbReference>
<dbReference type="OrthoDB" id="3180855at2"/>
<dbReference type="InterPro" id="IPR023214">
    <property type="entry name" value="HAD_sf"/>
</dbReference>
<dbReference type="Proteomes" id="UP000002312">
    <property type="component" value="Chromosome"/>
</dbReference>
<evidence type="ECO:0000313" key="2">
    <source>
        <dbReference type="EMBL" id="ADP36740.1"/>
    </source>
</evidence>
<accession>A0A0H3EEH4</accession>
<dbReference type="Gene3D" id="3.40.50.1000">
    <property type="entry name" value="HAD superfamily/HAD-like"/>
    <property type="match status" value="1"/>
</dbReference>
<dbReference type="GO" id="GO:0016787">
    <property type="term" value="F:hydrolase activity"/>
    <property type="evidence" value="ECO:0007669"/>
    <property type="project" value="UniProtKB-KW"/>
</dbReference>
<dbReference type="KEGG" id="bbp:BBPR_1719"/>
<proteinExistence type="predicted"/>